<keyword evidence="4" id="KW-1185">Reference proteome</keyword>
<name>A0A1B8SIJ2_9MYCO</name>
<dbReference type="PANTHER" id="PTHR33371:SF4">
    <property type="entry name" value="INTERMEMBRANE PHOSPHOLIPID TRANSPORT SYSTEM BINDING PROTEIN MLAD"/>
    <property type="match status" value="1"/>
</dbReference>
<evidence type="ECO:0000313" key="4">
    <source>
        <dbReference type="Proteomes" id="UP000092668"/>
    </source>
</evidence>
<protein>
    <submittedName>
        <fullName evidence="3">Mammalian cell entry protein</fullName>
    </submittedName>
</protein>
<dbReference type="Proteomes" id="UP000092668">
    <property type="component" value="Unassembled WGS sequence"/>
</dbReference>
<dbReference type="PANTHER" id="PTHR33371">
    <property type="entry name" value="INTERMEMBRANE PHOSPHOLIPID TRANSPORT SYSTEM BINDING PROTEIN MLAD-RELATED"/>
    <property type="match status" value="1"/>
</dbReference>
<feature type="domain" description="Mce/MlaD" evidence="2">
    <location>
        <begin position="38"/>
        <end position="110"/>
    </location>
</feature>
<evidence type="ECO:0000259" key="2">
    <source>
        <dbReference type="Pfam" id="PF02470"/>
    </source>
</evidence>
<feature type="transmembrane region" description="Helical" evidence="1">
    <location>
        <begin position="6"/>
        <end position="28"/>
    </location>
</feature>
<sequence length="317" mass="33767">MRVRDILSFLAFGVMIAFGVSYIGALGVRIGPPSHRTDISMVVDDVNGLVVGSKVLLRGAPIGVVDRIESAVDGAVVDFYIGDRFHVPVDSDVRLENLSALGETYLSLVPRTQDGPMMGNGHRIAKESIAAPPSISELATSVVRVLNQLDPGALERIVGEADSALPDTNAVLPNLSRTSRMLRNTAADMNGRGRELLTNFQILLGNSGWLGPVLADLTFQIDSYSPHLRTLFSTVPPLIAVGAPEPLVKFNAFLARIQKMLDDNGGDFQVIGDRFLPHIKGIAGALLNFDTGQMLANILASVPEDGAVTLHVSLPGS</sequence>
<dbReference type="InterPro" id="IPR003399">
    <property type="entry name" value="Mce/MlaD"/>
</dbReference>
<accession>A0A1B8SIJ2</accession>
<reference evidence="3 4" key="1">
    <citation type="submission" date="2015-06" db="EMBL/GenBank/DDBJ databases">
        <title>Genome sequence of Mycobacterium kumamotonense strain Roo.</title>
        <authorList>
            <person name="Greninger A.L."/>
            <person name="Cunningham G."/>
            <person name="Miller S."/>
        </authorList>
    </citation>
    <scope>NUCLEOTIDE SEQUENCE [LARGE SCALE GENOMIC DNA]</scope>
    <source>
        <strain evidence="3 4">Roo</strain>
    </source>
</reference>
<gene>
    <name evidence="3" type="ORF">ACT18_07065</name>
</gene>
<keyword evidence="1" id="KW-0812">Transmembrane</keyword>
<dbReference type="InterPro" id="IPR052336">
    <property type="entry name" value="MlaD_Phospholipid_Transporter"/>
</dbReference>
<proteinExistence type="predicted"/>
<keyword evidence="1" id="KW-1133">Transmembrane helix</keyword>
<organism evidence="3 4">
    <name type="scientific">Mycolicibacter kumamotonensis</name>
    <dbReference type="NCBI Taxonomy" id="354243"/>
    <lineage>
        <taxon>Bacteria</taxon>
        <taxon>Bacillati</taxon>
        <taxon>Actinomycetota</taxon>
        <taxon>Actinomycetes</taxon>
        <taxon>Mycobacteriales</taxon>
        <taxon>Mycobacteriaceae</taxon>
        <taxon>Mycolicibacter</taxon>
    </lineage>
</organism>
<dbReference type="EMBL" id="LFOE01000006">
    <property type="protein sequence ID" value="OBY32539.1"/>
    <property type="molecule type" value="Genomic_DNA"/>
</dbReference>
<dbReference type="Pfam" id="PF02470">
    <property type="entry name" value="MlaD"/>
    <property type="match status" value="1"/>
</dbReference>
<dbReference type="AlphaFoldDB" id="A0A1B8SIJ2"/>
<dbReference type="RefSeq" id="WP_065287619.1">
    <property type="nucleotide sequence ID" value="NZ_LFOE01000006.1"/>
</dbReference>
<keyword evidence="1" id="KW-0472">Membrane</keyword>
<evidence type="ECO:0000256" key="1">
    <source>
        <dbReference type="SAM" id="Phobius"/>
    </source>
</evidence>
<dbReference type="OrthoDB" id="4371474at2"/>
<comment type="caution">
    <text evidence="3">The sequence shown here is derived from an EMBL/GenBank/DDBJ whole genome shotgun (WGS) entry which is preliminary data.</text>
</comment>
<evidence type="ECO:0000313" key="3">
    <source>
        <dbReference type="EMBL" id="OBY32539.1"/>
    </source>
</evidence>